<name>A0ABS4EGK4_9HYPH</name>
<dbReference type="Proteomes" id="UP000823786">
    <property type="component" value="Unassembled WGS sequence"/>
</dbReference>
<comment type="caution">
    <text evidence="1">The sequence shown here is derived from an EMBL/GenBank/DDBJ whole genome shotgun (WGS) entry which is preliminary data.</text>
</comment>
<dbReference type="EMBL" id="JAGGJV010000001">
    <property type="protein sequence ID" value="MBP1857067.1"/>
    <property type="molecule type" value="Genomic_DNA"/>
</dbReference>
<evidence type="ECO:0000313" key="2">
    <source>
        <dbReference type="Proteomes" id="UP000823786"/>
    </source>
</evidence>
<organism evidence="1 2">
    <name type="scientific">Rhizobium herbae</name>
    <dbReference type="NCBI Taxonomy" id="508661"/>
    <lineage>
        <taxon>Bacteria</taxon>
        <taxon>Pseudomonadati</taxon>
        <taxon>Pseudomonadota</taxon>
        <taxon>Alphaproteobacteria</taxon>
        <taxon>Hyphomicrobiales</taxon>
        <taxon>Rhizobiaceae</taxon>
        <taxon>Rhizobium/Agrobacterium group</taxon>
        <taxon>Rhizobium</taxon>
    </lineage>
</organism>
<keyword evidence="2" id="KW-1185">Reference proteome</keyword>
<evidence type="ECO:0008006" key="3">
    <source>
        <dbReference type="Google" id="ProtNLM"/>
    </source>
</evidence>
<accession>A0ABS4EGK4</accession>
<dbReference type="RefSeq" id="WP_234937097.1">
    <property type="nucleotide sequence ID" value="NZ_JAGGJV010000001.1"/>
</dbReference>
<gene>
    <name evidence="1" type="ORF">J2Z75_000547</name>
</gene>
<sequence length="317" mass="35545">MQLSAIENQAPSSSAEVDAFTANPALFTVLQQGARHMIELYDHFPRIARLVAAQQKWLLTQAAYALHVQRDPTDPLSGITASRLLDIIIEFGAASRNTATAFLAELLAYKLIRDVPGSPSKRSRPLEPTEVSHEAMSLWFRGQMRSLDLLDNGDRVTRLEANPEIFRRAQPLAAKQLIADRAWREPPLSISCFVWTEYGGLILDDFISRIVNAVPEDGFYWVEDLRFAELSSHYSLSRTHVRRLFARAEALGSLGWQDRNRAGNRIWAATSFIEDYKRWQSVKFCALDRAYSQAVRSIDADAHVGETTGPGAAKSDV</sequence>
<reference evidence="1 2" key="1">
    <citation type="submission" date="2021-03" db="EMBL/GenBank/DDBJ databases">
        <title>Genomic Encyclopedia of Type Strains, Phase IV (KMG-IV): sequencing the most valuable type-strain genomes for metagenomic binning, comparative biology and taxonomic classification.</title>
        <authorList>
            <person name="Goeker M."/>
        </authorList>
    </citation>
    <scope>NUCLEOTIDE SEQUENCE [LARGE SCALE GENOMIC DNA]</scope>
    <source>
        <strain evidence="1 2">DSM 26427</strain>
    </source>
</reference>
<evidence type="ECO:0000313" key="1">
    <source>
        <dbReference type="EMBL" id="MBP1857067.1"/>
    </source>
</evidence>
<protein>
    <recommendedName>
        <fullName evidence="3">MarR family transcriptional regulator</fullName>
    </recommendedName>
</protein>
<proteinExistence type="predicted"/>